<dbReference type="Proteomes" id="UP000785200">
    <property type="component" value="Unassembled WGS sequence"/>
</dbReference>
<feature type="domain" description="PCI" evidence="4">
    <location>
        <begin position="2"/>
        <end position="158"/>
    </location>
</feature>
<feature type="compositionally biased region" description="Acidic residues" evidence="3">
    <location>
        <begin position="253"/>
        <end position="267"/>
    </location>
</feature>
<comment type="caution">
    <text evidence="5">The sequence shown here is derived from an EMBL/GenBank/DDBJ whole genome shotgun (WGS) entry which is preliminary data.</text>
</comment>
<organism evidence="5 6">
    <name type="scientific">Hyphodiscus hymeniophilus</name>
    <dbReference type="NCBI Taxonomy" id="353542"/>
    <lineage>
        <taxon>Eukaryota</taxon>
        <taxon>Fungi</taxon>
        <taxon>Dikarya</taxon>
        <taxon>Ascomycota</taxon>
        <taxon>Pezizomycotina</taxon>
        <taxon>Leotiomycetes</taxon>
        <taxon>Helotiales</taxon>
        <taxon>Hyphodiscaceae</taxon>
        <taxon>Hyphodiscus</taxon>
    </lineage>
</organism>
<evidence type="ECO:0000256" key="1">
    <source>
        <dbReference type="ARBA" id="ARBA00008482"/>
    </source>
</evidence>
<comment type="similarity">
    <text evidence="1">Belongs to the CSN7/EIF3M family. CSN7 subfamily.</text>
</comment>
<dbReference type="PANTHER" id="PTHR15350:SF5">
    <property type="entry name" value="COP9 SIGNALOSOME COMPLEX SUBUNIT 7"/>
    <property type="match status" value="1"/>
</dbReference>
<accession>A0A9P7B091</accession>
<keyword evidence="6" id="KW-1185">Reference proteome</keyword>
<dbReference type="AlphaFoldDB" id="A0A9P7B091"/>
<dbReference type="EMBL" id="VNKQ01000003">
    <property type="protein sequence ID" value="KAG0651987.1"/>
    <property type="molecule type" value="Genomic_DNA"/>
</dbReference>
<gene>
    <name evidence="5" type="ORF">D0Z07_0942</name>
</gene>
<protein>
    <submittedName>
        <fullName evidence="5">COP9 signalosome complex subunit 7a</fullName>
    </submittedName>
</protein>
<dbReference type="PANTHER" id="PTHR15350">
    <property type="entry name" value="COP9 SIGNALOSOME COMPLEX SUBUNIT 7/DENDRITIC CELL PROTEIN GA17"/>
    <property type="match status" value="1"/>
</dbReference>
<dbReference type="Pfam" id="PF01399">
    <property type="entry name" value="PCI"/>
    <property type="match status" value="1"/>
</dbReference>
<sequence>MEQTKSLNALEPFLALTKSASSPRAAADLIARATTAPNTFIFAELLTAPQIQSLTTSPDYSSSLTLLKIFSYGTYATYTSTPDLPVLNEAQTLKLRQLSFLTLAKNPADLNYANLLSALGLQTERELEDLVISAIYAGLVQGMLDPHNKTVLISSVSPLRDLPPNSIPSMLSTLSAWSSRCTSTLSNLERQIASIKAEATKRHREEAEWNAHVEKLMEGKGEKPPGDGEGRWGLGKRGGKKANGGGVTIGGDGWEDDDMDVDDDDVEDEKRGKKRGFGALSFGK</sequence>
<dbReference type="InterPro" id="IPR045237">
    <property type="entry name" value="COPS7/eIF3m"/>
</dbReference>
<evidence type="ECO:0000313" key="5">
    <source>
        <dbReference type="EMBL" id="KAG0651987.1"/>
    </source>
</evidence>
<evidence type="ECO:0000313" key="6">
    <source>
        <dbReference type="Proteomes" id="UP000785200"/>
    </source>
</evidence>
<dbReference type="Pfam" id="PF22061">
    <property type="entry name" value="CSN7_HB_subdom"/>
    <property type="match status" value="1"/>
</dbReference>
<dbReference type="SMART" id="SM00088">
    <property type="entry name" value="PINT"/>
    <property type="match status" value="1"/>
</dbReference>
<evidence type="ECO:0000259" key="4">
    <source>
        <dbReference type="PROSITE" id="PS50250"/>
    </source>
</evidence>
<name>A0A9P7B091_9HELO</name>
<dbReference type="InterPro" id="IPR000717">
    <property type="entry name" value="PCI_dom"/>
</dbReference>
<reference evidence="5" key="1">
    <citation type="submission" date="2019-07" db="EMBL/GenBank/DDBJ databases">
        <title>Hyphodiscus hymeniophilus genome sequencing and assembly.</title>
        <authorList>
            <person name="Kramer G."/>
            <person name="Nodwell J."/>
        </authorList>
    </citation>
    <scope>NUCLEOTIDE SEQUENCE</scope>
    <source>
        <strain evidence="5">ATCC 34498</strain>
    </source>
</reference>
<feature type="compositionally biased region" description="Gly residues" evidence="3">
    <location>
        <begin position="231"/>
        <end position="252"/>
    </location>
</feature>
<dbReference type="OrthoDB" id="10265275at2759"/>
<dbReference type="PROSITE" id="PS50250">
    <property type="entry name" value="PCI"/>
    <property type="match status" value="1"/>
</dbReference>
<proteinExistence type="inferred from homology"/>
<evidence type="ECO:0000256" key="3">
    <source>
        <dbReference type="SAM" id="MobiDB-lite"/>
    </source>
</evidence>
<feature type="compositionally biased region" description="Basic and acidic residues" evidence="3">
    <location>
        <begin position="218"/>
        <end position="230"/>
    </location>
</feature>
<keyword evidence="2" id="KW-0736">Signalosome</keyword>
<feature type="region of interest" description="Disordered" evidence="3">
    <location>
        <begin position="218"/>
        <end position="284"/>
    </location>
</feature>
<dbReference type="GO" id="GO:0008180">
    <property type="term" value="C:COP9 signalosome"/>
    <property type="evidence" value="ECO:0007669"/>
    <property type="project" value="UniProtKB-KW"/>
</dbReference>
<evidence type="ECO:0000256" key="2">
    <source>
        <dbReference type="ARBA" id="ARBA00022790"/>
    </source>
</evidence>